<keyword evidence="9 11" id="KW-0472">Membrane</keyword>
<feature type="transmembrane region" description="Helical" evidence="11">
    <location>
        <begin position="414"/>
        <end position="434"/>
    </location>
</feature>
<evidence type="ECO:0000256" key="4">
    <source>
        <dbReference type="ARBA" id="ARBA00022475"/>
    </source>
</evidence>
<gene>
    <name evidence="11" type="primary">nhaA</name>
    <name evidence="12" type="ORF">CLV28_0290</name>
</gene>
<feature type="transmembrane region" description="Helical" evidence="11">
    <location>
        <begin position="378"/>
        <end position="402"/>
    </location>
</feature>
<keyword evidence="7 11" id="KW-0915">Sodium</keyword>
<evidence type="ECO:0000256" key="5">
    <source>
        <dbReference type="ARBA" id="ARBA00022692"/>
    </source>
</evidence>
<feature type="transmembrane region" description="Helical" evidence="11">
    <location>
        <begin position="201"/>
        <end position="221"/>
    </location>
</feature>
<evidence type="ECO:0000256" key="8">
    <source>
        <dbReference type="ARBA" id="ARBA00023065"/>
    </source>
</evidence>
<dbReference type="Pfam" id="PF06965">
    <property type="entry name" value="Na_H_antiport_1"/>
    <property type="match status" value="1"/>
</dbReference>
<comment type="subcellular location">
    <subcellularLocation>
        <location evidence="1">Cell inner membrane</location>
        <topology evidence="1">Multi-pass membrane protein</topology>
    </subcellularLocation>
    <subcellularLocation>
        <location evidence="11">Cell membrane</location>
        <topology evidence="11">Multi-pass membrane protein</topology>
    </subcellularLocation>
</comment>
<evidence type="ECO:0000256" key="11">
    <source>
        <dbReference type="HAMAP-Rule" id="MF_01844"/>
    </source>
</evidence>
<feature type="transmembrane region" description="Helical" evidence="11">
    <location>
        <begin position="80"/>
        <end position="98"/>
    </location>
</feature>
<dbReference type="PANTHER" id="PTHR30341:SF0">
    <property type="entry name" value="NA(+)_H(+) ANTIPORTER NHAA"/>
    <property type="match status" value="1"/>
</dbReference>
<keyword evidence="2 11" id="KW-0813">Transport</keyword>
<feature type="transmembrane region" description="Helical" evidence="11">
    <location>
        <begin position="176"/>
        <end position="195"/>
    </location>
</feature>
<accession>A0A2M9CZB7</accession>
<dbReference type="Gene3D" id="1.20.1530.10">
    <property type="entry name" value="Na+/H+ antiporter like domain"/>
    <property type="match status" value="1"/>
</dbReference>
<comment type="function">
    <text evidence="11">Na(+)/H(+) antiporter that extrudes sodium in exchange for external protons.</text>
</comment>
<keyword evidence="8 11" id="KW-0406">Ion transport</keyword>
<evidence type="ECO:0000256" key="7">
    <source>
        <dbReference type="ARBA" id="ARBA00023053"/>
    </source>
</evidence>
<evidence type="ECO:0000313" key="13">
    <source>
        <dbReference type="Proteomes" id="UP000231693"/>
    </source>
</evidence>
<dbReference type="OrthoDB" id="117402at2"/>
<dbReference type="RefSeq" id="WP_100421525.1">
    <property type="nucleotide sequence ID" value="NZ_BOOX01000016.1"/>
</dbReference>
<dbReference type="InterPro" id="IPR004670">
    <property type="entry name" value="NhaA"/>
</dbReference>
<evidence type="ECO:0000256" key="6">
    <source>
        <dbReference type="ARBA" id="ARBA00022989"/>
    </source>
</evidence>
<reference evidence="12 13" key="1">
    <citation type="submission" date="2017-11" db="EMBL/GenBank/DDBJ databases">
        <title>Genomic Encyclopedia of Archaeal and Bacterial Type Strains, Phase II (KMG-II): From Individual Species to Whole Genera.</title>
        <authorList>
            <person name="Goeker M."/>
        </authorList>
    </citation>
    <scope>NUCLEOTIDE SEQUENCE [LARGE SCALE GENOMIC DNA]</scope>
    <source>
        <strain evidence="12 13">DSM 25478</strain>
    </source>
</reference>
<dbReference type="AlphaFoldDB" id="A0A2M9CZB7"/>
<evidence type="ECO:0000256" key="9">
    <source>
        <dbReference type="ARBA" id="ARBA00023136"/>
    </source>
</evidence>
<dbReference type="HAMAP" id="MF_01844">
    <property type="entry name" value="NhaA"/>
    <property type="match status" value="1"/>
</dbReference>
<keyword evidence="13" id="KW-1185">Reference proteome</keyword>
<keyword evidence="3 11" id="KW-0050">Antiport</keyword>
<evidence type="ECO:0000256" key="2">
    <source>
        <dbReference type="ARBA" id="ARBA00022448"/>
    </source>
</evidence>
<keyword evidence="4 11" id="KW-1003">Cell membrane</keyword>
<proteinExistence type="inferred from homology"/>
<dbReference type="NCBIfam" id="TIGR00773">
    <property type="entry name" value="NhaA"/>
    <property type="match status" value="1"/>
</dbReference>
<dbReference type="GO" id="GO:0015385">
    <property type="term" value="F:sodium:proton antiporter activity"/>
    <property type="evidence" value="ECO:0007669"/>
    <property type="project" value="UniProtKB-UniRule"/>
</dbReference>
<evidence type="ECO:0000313" key="12">
    <source>
        <dbReference type="EMBL" id="PJJ77078.1"/>
    </source>
</evidence>
<dbReference type="Proteomes" id="UP000231693">
    <property type="component" value="Unassembled WGS sequence"/>
</dbReference>
<evidence type="ECO:0000256" key="10">
    <source>
        <dbReference type="ARBA" id="ARBA00023201"/>
    </source>
</evidence>
<evidence type="ECO:0000256" key="1">
    <source>
        <dbReference type="ARBA" id="ARBA00004429"/>
    </source>
</evidence>
<dbReference type="GO" id="GO:0006885">
    <property type="term" value="P:regulation of pH"/>
    <property type="evidence" value="ECO:0007669"/>
    <property type="project" value="UniProtKB-UniRule"/>
</dbReference>
<feature type="transmembrane region" description="Helical" evidence="11">
    <location>
        <begin position="34"/>
        <end position="53"/>
    </location>
</feature>
<feature type="transmembrane region" description="Helical" evidence="11">
    <location>
        <begin position="341"/>
        <end position="366"/>
    </location>
</feature>
<protein>
    <recommendedName>
        <fullName evidence="11">Na(+)/H(+) antiporter NhaA</fullName>
    </recommendedName>
    <alternativeName>
        <fullName evidence="11">Sodium/proton antiporter NhaA</fullName>
    </alternativeName>
</protein>
<comment type="caution">
    <text evidence="12">The sequence shown here is derived from an EMBL/GenBank/DDBJ whole genome shotgun (WGS) entry which is preliminary data.</text>
</comment>
<dbReference type="PANTHER" id="PTHR30341">
    <property type="entry name" value="SODIUM ION/PROTON ANTIPORTER NHAA-RELATED"/>
    <property type="match status" value="1"/>
</dbReference>
<keyword evidence="6 11" id="KW-1133">Transmembrane helix</keyword>
<evidence type="ECO:0000256" key="3">
    <source>
        <dbReference type="ARBA" id="ARBA00022449"/>
    </source>
</evidence>
<feature type="transmembrane region" description="Helical" evidence="11">
    <location>
        <begin position="310"/>
        <end position="329"/>
    </location>
</feature>
<organism evidence="12 13">
    <name type="scientific">Sediminihabitans luteus</name>
    <dbReference type="NCBI Taxonomy" id="1138585"/>
    <lineage>
        <taxon>Bacteria</taxon>
        <taxon>Bacillati</taxon>
        <taxon>Actinomycetota</taxon>
        <taxon>Actinomycetes</taxon>
        <taxon>Micrococcales</taxon>
        <taxon>Cellulomonadaceae</taxon>
        <taxon>Sediminihabitans</taxon>
    </lineage>
</organism>
<name>A0A2M9CZB7_9CELL</name>
<feature type="transmembrane region" description="Helical" evidence="11">
    <location>
        <begin position="119"/>
        <end position="137"/>
    </location>
</feature>
<comment type="catalytic activity">
    <reaction evidence="11">
        <text>Na(+)(in) + 2 H(+)(out) = Na(+)(out) + 2 H(+)(in)</text>
        <dbReference type="Rhea" id="RHEA:29251"/>
        <dbReference type="ChEBI" id="CHEBI:15378"/>
        <dbReference type="ChEBI" id="CHEBI:29101"/>
    </reaction>
</comment>
<dbReference type="EMBL" id="PGFE01000001">
    <property type="protein sequence ID" value="PJJ77078.1"/>
    <property type="molecule type" value="Genomic_DNA"/>
</dbReference>
<keyword evidence="5 11" id="KW-0812">Transmembrane</keyword>
<feature type="transmembrane region" description="Helical" evidence="11">
    <location>
        <begin position="143"/>
        <end position="164"/>
    </location>
</feature>
<comment type="similarity">
    <text evidence="11">Belongs to the NhaA Na(+)/H(+) (TC 2.A.33) antiporter family.</text>
</comment>
<sequence length="461" mass="48109">MTVPTDPPARPGPPLRITVRPVAPQVVRFLRTEAGSAVVLLAATVAALVWANSPWSDAYTTFWGTTAGVGVGGHGLVMDLHAWVNDALMAVFFLVIGLEINRELTTGELRNRRTATVPALGALGGLVVPALLFLAIAGRSDGAHGWGIVMSTDTAFVVGVLALFGPRCPDQLRLFLLTLAVVDDIGAITVMAVFYTDHVSLAWLGASVLLVVALVVVRLMGEWRLTPYLLLGIALWGTVHASGVHATLAGVVLGLVVPARLARREDVEAVPRYARTLSLETTAEREHLTELAARAAVPPAERLQRVLHPWSAYVVVPLFGLANAGISLTGDSLAAGATSTVTVAVVVALVVGKTVGVFAASSLALLTGIGDLPGRVRWTHLLGGSVLTGIGFTISLFVTELAFDDEALVAQAKIGVLTASLIAAVLGSVTLRFFGERSPLCTPDDGPPAALPPRPWVAPPA</sequence>
<dbReference type="InterPro" id="IPR023171">
    <property type="entry name" value="Na/H_antiporter_dom_sf"/>
</dbReference>
<keyword evidence="10 11" id="KW-0739">Sodium transport</keyword>
<dbReference type="GO" id="GO:0005886">
    <property type="term" value="C:plasma membrane"/>
    <property type="evidence" value="ECO:0007669"/>
    <property type="project" value="UniProtKB-SubCell"/>
</dbReference>